<evidence type="ECO:0000256" key="1">
    <source>
        <dbReference type="SAM" id="MobiDB-lite"/>
    </source>
</evidence>
<feature type="compositionally biased region" description="Acidic residues" evidence="1">
    <location>
        <begin position="107"/>
        <end position="122"/>
    </location>
</feature>
<dbReference type="RefSeq" id="WP_270680470.1">
    <property type="nucleotide sequence ID" value="NZ_JAQFWP010000065.1"/>
</dbReference>
<dbReference type="Proteomes" id="UP001165685">
    <property type="component" value="Unassembled WGS sequence"/>
</dbReference>
<accession>A0ABT4TT24</accession>
<sequence>MSPRIATGLAAVAAVIAAGSGPAWADVPEAGTPEAEPSASAAAPPSASPSAERSPGHAPSVSPSPSPTQEPSSDATDPSAPDDGPGGRSPEPSPGPDGPQTQKDGDDGADGDGGEEDADGSDDAVGAPFELDDLKPDDLGGHVAEVDYVCTLPDGGTTDETFLWSAWALPEDPVAGEGVQIGAVFAGDYFWLLDERGKPVDADGVTETGTVRLGGKAAAEDAVDTTVRADPGDGPFGLDWDFDGTAVQTTPERAGRLTVTPGDVRLAVESGGREAVTDCTPAKAVDPLLELKVAEAETEEDGAAVDGGAAAAAGNGTVSTPLGDLPVTGPALLGLAAAGAVSVGAGGTAMFLARKRPGADD</sequence>
<evidence type="ECO:0000313" key="5">
    <source>
        <dbReference type="Proteomes" id="UP001165685"/>
    </source>
</evidence>
<evidence type="ECO:0000256" key="3">
    <source>
        <dbReference type="SAM" id="SignalP"/>
    </source>
</evidence>
<evidence type="ECO:0008006" key="6">
    <source>
        <dbReference type="Google" id="ProtNLM"/>
    </source>
</evidence>
<feature type="signal peptide" evidence="3">
    <location>
        <begin position="1"/>
        <end position="25"/>
    </location>
</feature>
<keyword evidence="2" id="KW-0472">Membrane</keyword>
<dbReference type="EMBL" id="JAQFWP010000065">
    <property type="protein sequence ID" value="MDA2807849.1"/>
    <property type="molecule type" value="Genomic_DNA"/>
</dbReference>
<gene>
    <name evidence="4" type="ORF">O4U47_25285</name>
</gene>
<protein>
    <recommendedName>
        <fullName evidence="6">LPXTG cell wall anchor domain-containing protein</fullName>
    </recommendedName>
</protein>
<feature type="compositionally biased region" description="Low complexity" evidence="1">
    <location>
        <begin position="69"/>
        <end position="83"/>
    </location>
</feature>
<keyword evidence="5" id="KW-1185">Reference proteome</keyword>
<evidence type="ECO:0000256" key="2">
    <source>
        <dbReference type="SAM" id="Phobius"/>
    </source>
</evidence>
<organism evidence="4 5">
    <name type="scientific">Nocardiopsis suaedae</name>
    <dbReference type="NCBI Taxonomy" id="3018444"/>
    <lineage>
        <taxon>Bacteria</taxon>
        <taxon>Bacillati</taxon>
        <taxon>Actinomycetota</taxon>
        <taxon>Actinomycetes</taxon>
        <taxon>Streptosporangiales</taxon>
        <taxon>Nocardiopsidaceae</taxon>
        <taxon>Nocardiopsis</taxon>
    </lineage>
</organism>
<feature type="chain" id="PRO_5045368204" description="LPXTG cell wall anchor domain-containing protein" evidence="3">
    <location>
        <begin position="26"/>
        <end position="361"/>
    </location>
</feature>
<feature type="transmembrane region" description="Helical" evidence="2">
    <location>
        <begin position="331"/>
        <end position="353"/>
    </location>
</feature>
<feature type="region of interest" description="Disordered" evidence="1">
    <location>
        <begin position="23"/>
        <end position="138"/>
    </location>
</feature>
<reference evidence="4" key="1">
    <citation type="submission" date="2023-01" db="EMBL/GenBank/DDBJ databases">
        <title>Draft genome sequence of Nocardiopsis sp. LSu2-4 isolated from halophytes.</title>
        <authorList>
            <person name="Duangmal K."/>
            <person name="Chantavorakit T."/>
        </authorList>
    </citation>
    <scope>NUCLEOTIDE SEQUENCE</scope>
    <source>
        <strain evidence="4">LSu2-4</strain>
    </source>
</reference>
<keyword evidence="2" id="KW-0812">Transmembrane</keyword>
<keyword evidence="3" id="KW-0732">Signal</keyword>
<keyword evidence="2" id="KW-1133">Transmembrane helix</keyword>
<feature type="compositionally biased region" description="Low complexity" evidence="1">
    <location>
        <begin position="33"/>
        <end position="61"/>
    </location>
</feature>
<proteinExistence type="predicted"/>
<evidence type="ECO:0000313" key="4">
    <source>
        <dbReference type="EMBL" id="MDA2807849.1"/>
    </source>
</evidence>
<comment type="caution">
    <text evidence="4">The sequence shown here is derived from an EMBL/GenBank/DDBJ whole genome shotgun (WGS) entry which is preliminary data.</text>
</comment>
<name>A0ABT4TT24_9ACTN</name>